<organism evidence="2 3">
    <name type="scientific">Armillaria luteobubalina</name>
    <dbReference type="NCBI Taxonomy" id="153913"/>
    <lineage>
        <taxon>Eukaryota</taxon>
        <taxon>Fungi</taxon>
        <taxon>Dikarya</taxon>
        <taxon>Basidiomycota</taxon>
        <taxon>Agaricomycotina</taxon>
        <taxon>Agaricomycetes</taxon>
        <taxon>Agaricomycetidae</taxon>
        <taxon>Agaricales</taxon>
        <taxon>Marasmiineae</taxon>
        <taxon>Physalacriaceae</taxon>
        <taxon>Armillaria</taxon>
    </lineage>
</organism>
<dbReference type="EMBL" id="JAUEPU010000001">
    <property type="protein sequence ID" value="KAK0505707.1"/>
    <property type="molecule type" value="Genomic_DNA"/>
</dbReference>
<accession>A0AA39UW46</accession>
<name>A0AA39UW46_9AGAR</name>
<evidence type="ECO:0000313" key="2">
    <source>
        <dbReference type="EMBL" id="KAK0505707.1"/>
    </source>
</evidence>
<dbReference type="Proteomes" id="UP001175228">
    <property type="component" value="Unassembled WGS sequence"/>
</dbReference>
<evidence type="ECO:0000313" key="3">
    <source>
        <dbReference type="Proteomes" id="UP001175228"/>
    </source>
</evidence>
<keyword evidence="3" id="KW-1185">Reference proteome</keyword>
<dbReference type="AlphaFoldDB" id="A0AA39UW46"/>
<proteinExistence type="predicted"/>
<evidence type="ECO:0000256" key="1">
    <source>
        <dbReference type="SAM" id="MobiDB-lite"/>
    </source>
</evidence>
<feature type="compositionally biased region" description="Low complexity" evidence="1">
    <location>
        <begin position="88"/>
        <end position="124"/>
    </location>
</feature>
<feature type="region of interest" description="Disordered" evidence="1">
    <location>
        <begin position="88"/>
        <end position="129"/>
    </location>
</feature>
<reference evidence="2" key="1">
    <citation type="submission" date="2023-06" db="EMBL/GenBank/DDBJ databases">
        <authorList>
            <consortium name="Lawrence Berkeley National Laboratory"/>
            <person name="Ahrendt S."/>
            <person name="Sahu N."/>
            <person name="Indic B."/>
            <person name="Wong-Bajracharya J."/>
            <person name="Merenyi Z."/>
            <person name="Ke H.-M."/>
            <person name="Monk M."/>
            <person name="Kocsube S."/>
            <person name="Drula E."/>
            <person name="Lipzen A."/>
            <person name="Balint B."/>
            <person name="Henrissat B."/>
            <person name="Andreopoulos B."/>
            <person name="Martin F.M."/>
            <person name="Harder C.B."/>
            <person name="Rigling D."/>
            <person name="Ford K.L."/>
            <person name="Foster G.D."/>
            <person name="Pangilinan J."/>
            <person name="Papanicolaou A."/>
            <person name="Barry K."/>
            <person name="LaButti K."/>
            <person name="Viragh M."/>
            <person name="Koriabine M."/>
            <person name="Yan M."/>
            <person name="Riley R."/>
            <person name="Champramary S."/>
            <person name="Plett K.L."/>
            <person name="Tsai I.J."/>
            <person name="Slot J."/>
            <person name="Sipos G."/>
            <person name="Plett J."/>
            <person name="Nagy L.G."/>
            <person name="Grigoriev I.V."/>
        </authorList>
    </citation>
    <scope>NUCLEOTIDE SEQUENCE</scope>
    <source>
        <strain evidence="2">HWK02</strain>
    </source>
</reference>
<feature type="compositionally biased region" description="Polar residues" evidence="1">
    <location>
        <begin position="229"/>
        <end position="240"/>
    </location>
</feature>
<feature type="compositionally biased region" description="Basic and acidic residues" evidence="1">
    <location>
        <begin position="189"/>
        <end position="211"/>
    </location>
</feature>
<feature type="region of interest" description="Disordered" evidence="1">
    <location>
        <begin position="184"/>
        <end position="257"/>
    </location>
</feature>
<gene>
    <name evidence="2" type="ORF">EDD18DRAFT_1120394</name>
</gene>
<protein>
    <submittedName>
        <fullName evidence="2">Uncharacterized protein</fullName>
    </submittedName>
</protein>
<comment type="caution">
    <text evidence="2">The sequence shown here is derived from an EMBL/GenBank/DDBJ whole genome shotgun (WGS) entry which is preliminary data.</text>
</comment>
<sequence length="399" mass="43741">MLGWRPSAGPALRCLKTRCIRPNSTDAASSSVPDLNARLLDRIGGGRKKRIAEDLDGIKIPPRAEIKIYSGSSLSARLIKIHADKPAALPATPPAATVPSDELASSASSSPSETTSSPSPNDTPVAPAPRAGERFQEHYKNIDLDNLTGAPVTAVHIPTPQQTARVYTHKKHVESVDFDALFERPQSSEYRRDKAPRQPKIDLRQEKRENQPPKANARPARAQRGNAPSRRSQPWKNSGNARPRRPRTRRNQNSSLEIVLTGDAEIDAHVQAVVESEEKSIPDREPNVSYSYLPHSRGPAVDFALPQADVLLNERRGPGMEDDTKSVATPPQVQLGSLFSPSHRRFKGNYKRRLPDDGVWATPIAQLPTVAHAQMVSGRQSTIHLGGQKEVLEVVKSLQ</sequence>